<dbReference type="InterPro" id="IPR019734">
    <property type="entry name" value="TPR_rpt"/>
</dbReference>
<dbReference type="SUPFAM" id="SSF48452">
    <property type="entry name" value="TPR-like"/>
    <property type="match status" value="1"/>
</dbReference>
<dbReference type="Proteomes" id="UP000298484">
    <property type="component" value="Unassembled WGS sequence"/>
</dbReference>
<sequence>MTTEMKLMNKTYYQTLVDDHEGKHPINNLGEMSMEEMKKERPDLSVIRYAQGEVYFLNKDYEAAIYKWGSPLENELFPWAQKNIADAYFEMGLLSDAEKFYRDVETQSVDLKAEVLLQLFSLYIQQDRLEKAIDAIKKAVGLNPDYSDVTEVAQSFFENFKYWDDAIDLAVNEAIRTESLSWFEVLEGYAEQGFTAGYKPIYFEEALVTLLHMDKLQFENLSERLWKNYQQSNFFIQWLEEFNQLLLTNHVEESYKWKKLPDLYKASYVELISGRFLIRDISPLMQNHLTNWLDVSSATDALPSSTAILAWDSIVQSDLNENLVRKAQYHFEQSNANPSGSQAGRELFESIKAWADEEGLSDDLTEFMGPVLKEYSIHVASPSKIRDMIRASIEFLKEKRSEVEDGIMDRINWNKEIVTGIEDIDRQLKEMEKTEADAAKDSFSQIKANFLADIMSELPKQLQSCSELVHENSDFSKLHVEVNEEMNNRIAEYMEKTAQHNFKNAVHGWLEDCKKTLTDSQIKMNEMSESFNQQYGEEKIVLDGDFKILDDWLRDLERISRGTLHMEKVNIMMRNNPAQLLLKGTGKLLGSMPQNKERLHSRYKRYIENEDYRPVTEELINPFQQQLELFERSLEWDVSKFFSAPFEELNLVNEEVQSAIEKHKDSLNTISEKPEIYRDPLTLFEMQLCQYELMNALSGSPSY</sequence>
<dbReference type="AlphaFoldDB" id="A0A4Y9A9S9"/>
<dbReference type="Gene3D" id="1.25.40.10">
    <property type="entry name" value="Tetratricopeptide repeat domain"/>
    <property type="match status" value="1"/>
</dbReference>
<evidence type="ECO:0000313" key="3">
    <source>
        <dbReference type="Proteomes" id="UP000298484"/>
    </source>
</evidence>
<dbReference type="RefSeq" id="WP_135110302.1">
    <property type="nucleotide sequence ID" value="NZ_SRHY01000018.1"/>
</dbReference>
<keyword evidence="1" id="KW-0802">TPR repeat</keyword>
<dbReference type="EMBL" id="SRHY01000018">
    <property type="protein sequence ID" value="TFJ92636.1"/>
    <property type="molecule type" value="Genomic_DNA"/>
</dbReference>
<dbReference type="PROSITE" id="PS50005">
    <property type="entry name" value="TPR"/>
    <property type="match status" value="1"/>
</dbReference>
<organism evidence="2 3">
    <name type="scientific">Lentibacillus salicampi</name>
    <dbReference type="NCBI Taxonomy" id="175306"/>
    <lineage>
        <taxon>Bacteria</taxon>
        <taxon>Bacillati</taxon>
        <taxon>Bacillota</taxon>
        <taxon>Bacilli</taxon>
        <taxon>Bacillales</taxon>
        <taxon>Bacillaceae</taxon>
        <taxon>Lentibacillus</taxon>
    </lineage>
</organism>
<feature type="repeat" description="TPR" evidence="1">
    <location>
        <begin position="113"/>
        <end position="146"/>
    </location>
</feature>
<dbReference type="SMART" id="SM00028">
    <property type="entry name" value="TPR"/>
    <property type="match status" value="2"/>
</dbReference>
<comment type="caution">
    <text evidence="2">The sequence shown here is derived from an EMBL/GenBank/DDBJ whole genome shotgun (WGS) entry which is preliminary data.</text>
</comment>
<evidence type="ECO:0000256" key="1">
    <source>
        <dbReference type="PROSITE-ProRule" id="PRU00339"/>
    </source>
</evidence>
<name>A0A4Y9A9S9_9BACI</name>
<gene>
    <name evidence="2" type="ORF">E4U82_11365</name>
</gene>
<accession>A0A4Y9A9S9</accession>
<proteinExistence type="predicted"/>
<dbReference type="OrthoDB" id="2953146at2"/>
<dbReference type="InterPro" id="IPR011990">
    <property type="entry name" value="TPR-like_helical_dom_sf"/>
</dbReference>
<keyword evidence="3" id="KW-1185">Reference proteome</keyword>
<evidence type="ECO:0000313" key="2">
    <source>
        <dbReference type="EMBL" id="TFJ92636.1"/>
    </source>
</evidence>
<reference evidence="2 3" key="1">
    <citation type="submission" date="2019-03" db="EMBL/GenBank/DDBJ databases">
        <title>Genome sequence of Lentibacillus salicampi ATCC BAA-719.</title>
        <authorList>
            <person name="Maclea K.S."/>
            <person name="Simoes Junior M."/>
        </authorList>
    </citation>
    <scope>NUCLEOTIDE SEQUENCE [LARGE SCALE GENOMIC DNA]</scope>
    <source>
        <strain evidence="2 3">ATCC BAA-719</strain>
    </source>
</reference>
<dbReference type="Pfam" id="PF13181">
    <property type="entry name" value="TPR_8"/>
    <property type="match status" value="1"/>
</dbReference>
<protein>
    <submittedName>
        <fullName evidence="2">Uncharacterized protein</fullName>
    </submittedName>
</protein>